<dbReference type="Pfam" id="PF13377">
    <property type="entry name" value="Peripla_BP_3"/>
    <property type="match status" value="1"/>
</dbReference>
<accession>C6L954</accession>
<dbReference type="Pfam" id="PF00356">
    <property type="entry name" value="LacI"/>
    <property type="match status" value="1"/>
</dbReference>
<evidence type="ECO:0000256" key="3">
    <source>
        <dbReference type="ARBA" id="ARBA00023163"/>
    </source>
</evidence>
<keyword evidence="3" id="KW-0804">Transcription</keyword>
<dbReference type="InterPro" id="IPR000843">
    <property type="entry name" value="HTH_LacI"/>
</dbReference>
<dbReference type="SMART" id="SM00354">
    <property type="entry name" value="HTH_LACI"/>
    <property type="match status" value="1"/>
</dbReference>
<sequence>MEVQHCFILEKSGKFLLFYLEGTTVMGALTIKDIAKICGVSVTTVSRALNNYPGINQETKDKIMEVVREKQFIPNNSARNLKKLENHSIAVLVKGVGNPFFQPMIATLEKFVHKQKYTFILQSVNDNEDEIEVASQLSLEKKPKGIVFLGGYFKHTEAKLRQLDLPCVICAVGSIDEKSSNVCSSVHVDDIRESYRIVDYLCKAGHKRIAIFAATREDKSISALRLEGYRRALADNGLPVCEELIRYSNEGENIYSMERGYHDMKKLLKERDDFTAIYAISDNMAMGICRALKEAGKRIPDDYSVAGFDGLDMSSYYIPTITTVKQPVREMAEAAAEILFDTIENGRGVQHRTFEGEMLIRESSRAIN</sequence>
<dbReference type="GO" id="GO:0003700">
    <property type="term" value="F:DNA-binding transcription factor activity"/>
    <property type="evidence" value="ECO:0007669"/>
    <property type="project" value="TreeGrafter"/>
</dbReference>
<dbReference type="GO" id="GO:0000976">
    <property type="term" value="F:transcription cis-regulatory region binding"/>
    <property type="evidence" value="ECO:0007669"/>
    <property type="project" value="TreeGrafter"/>
</dbReference>
<dbReference type="Gene3D" id="3.40.50.2300">
    <property type="match status" value="2"/>
</dbReference>
<dbReference type="AlphaFoldDB" id="C6L954"/>
<evidence type="ECO:0000256" key="2">
    <source>
        <dbReference type="ARBA" id="ARBA00023125"/>
    </source>
</evidence>
<dbReference type="Gene3D" id="1.10.260.40">
    <property type="entry name" value="lambda repressor-like DNA-binding domains"/>
    <property type="match status" value="1"/>
</dbReference>
<dbReference type="PRINTS" id="PR00036">
    <property type="entry name" value="HTHLACI"/>
</dbReference>
<keyword evidence="1" id="KW-0805">Transcription regulation</keyword>
<dbReference type="InterPro" id="IPR028082">
    <property type="entry name" value="Peripla_BP_I"/>
</dbReference>
<comment type="caution">
    <text evidence="5">The sequence shown here is derived from an EMBL/GenBank/DDBJ whole genome shotgun (WGS) entry which is preliminary data.</text>
</comment>
<evidence type="ECO:0000313" key="6">
    <source>
        <dbReference type="Proteomes" id="UP000005561"/>
    </source>
</evidence>
<dbReference type="STRING" id="168384.SAMN05660368_01761"/>
<dbReference type="PANTHER" id="PTHR30146:SF109">
    <property type="entry name" value="HTH-TYPE TRANSCRIPTIONAL REGULATOR GALS"/>
    <property type="match status" value="1"/>
</dbReference>
<gene>
    <name evidence="5" type="ORF">BRYFOR_05144</name>
</gene>
<reference evidence="5" key="1">
    <citation type="submission" date="2009-07" db="EMBL/GenBank/DDBJ databases">
        <authorList>
            <person name="Weinstock G."/>
            <person name="Sodergren E."/>
            <person name="Clifton S."/>
            <person name="Fulton L."/>
            <person name="Fulton B."/>
            <person name="Courtney L."/>
            <person name="Fronick C."/>
            <person name="Harrison M."/>
            <person name="Strong C."/>
            <person name="Farmer C."/>
            <person name="Delahaunty K."/>
            <person name="Markovic C."/>
            <person name="Hall O."/>
            <person name="Minx P."/>
            <person name="Tomlinson C."/>
            <person name="Mitreva M."/>
            <person name="Nelson J."/>
            <person name="Hou S."/>
            <person name="Wollam A."/>
            <person name="Pepin K.H."/>
            <person name="Johnson M."/>
            <person name="Bhonagiri V."/>
            <person name="Nash W.E."/>
            <person name="Warren W."/>
            <person name="Chinwalla A."/>
            <person name="Mardis E.R."/>
            <person name="Wilson R.K."/>
        </authorList>
    </citation>
    <scope>NUCLEOTIDE SEQUENCE [LARGE SCALE GENOMIC DNA]</scope>
    <source>
        <strain evidence="5">DSM 14469</strain>
    </source>
</reference>
<keyword evidence="2" id="KW-0238">DNA-binding</keyword>
<dbReference type="InterPro" id="IPR010982">
    <property type="entry name" value="Lambda_DNA-bd_dom_sf"/>
</dbReference>
<dbReference type="PROSITE" id="PS50932">
    <property type="entry name" value="HTH_LACI_2"/>
    <property type="match status" value="1"/>
</dbReference>
<dbReference type="CDD" id="cd01392">
    <property type="entry name" value="HTH_LacI"/>
    <property type="match status" value="1"/>
</dbReference>
<dbReference type="SUPFAM" id="SSF47413">
    <property type="entry name" value="lambda repressor-like DNA-binding domains"/>
    <property type="match status" value="1"/>
</dbReference>
<dbReference type="InterPro" id="IPR046335">
    <property type="entry name" value="LacI/GalR-like_sensor"/>
</dbReference>
<feature type="domain" description="HTH lacI-type" evidence="4">
    <location>
        <begin position="29"/>
        <end position="83"/>
    </location>
</feature>
<organism evidence="5 6">
    <name type="scientific">Marvinbryantia formatexigens DSM 14469</name>
    <dbReference type="NCBI Taxonomy" id="478749"/>
    <lineage>
        <taxon>Bacteria</taxon>
        <taxon>Bacillati</taxon>
        <taxon>Bacillota</taxon>
        <taxon>Clostridia</taxon>
        <taxon>Lachnospirales</taxon>
        <taxon>Lachnospiraceae</taxon>
        <taxon>Marvinbryantia</taxon>
    </lineage>
</organism>
<evidence type="ECO:0000256" key="1">
    <source>
        <dbReference type="ARBA" id="ARBA00023015"/>
    </source>
</evidence>
<evidence type="ECO:0000313" key="5">
    <source>
        <dbReference type="EMBL" id="EET62793.1"/>
    </source>
</evidence>
<name>C6L954_9FIRM</name>
<keyword evidence="6" id="KW-1185">Reference proteome</keyword>
<protein>
    <submittedName>
        <fullName evidence="5">Sugar-binding domain protein</fullName>
    </submittedName>
</protein>
<dbReference type="CDD" id="cd06267">
    <property type="entry name" value="PBP1_LacI_sugar_binding-like"/>
    <property type="match status" value="1"/>
</dbReference>
<dbReference type="EMBL" id="ACCL02000001">
    <property type="protein sequence ID" value="EET62793.1"/>
    <property type="molecule type" value="Genomic_DNA"/>
</dbReference>
<dbReference type="PANTHER" id="PTHR30146">
    <property type="entry name" value="LACI-RELATED TRANSCRIPTIONAL REPRESSOR"/>
    <property type="match status" value="1"/>
</dbReference>
<proteinExistence type="predicted"/>
<dbReference type="eggNOG" id="COG1609">
    <property type="taxonomic scope" value="Bacteria"/>
</dbReference>
<dbReference type="SUPFAM" id="SSF53822">
    <property type="entry name" value="Periplasmic binding protein-like I"/>
    <property type="match status" value="1"/>
</dbReference>
<dbReference type="Proteomes" id="UP000005561">
    <property type="component" value="Unassembled WGS sequence"/>
</dbReference>
<evidence type="ECO:0000259" key="4">
    <source>
        <dbReference type="PROSITE" id="PS50932"/>
    </source>
</evidence>